<evidence type="ECO:0000313" key="4">
    <source>
        <dbReference type="Proteomes" id="UP000092993"/>
    </source>
</evidence>
<dbReference type="EMBL" id="LUGG01000004">
    <property type="protein sequence ID" value="OBZ75579.1"/>
    <property type="molecule type" value="Genomic_DNA"/>
</dbReference>
<dbReference type="PANTHER" id="PTHR12849:SF0">
    <property type="entry name" value="LARIAT DEBRANCHING ENZYME"/>
    <property type="match status" value="1"/>
</dbReference>
<accession>A0A1C7MGI8</accession>
<reference evidence="3 4" key="1">
    <citation type="submission" date="2016-03" db="EMBL/GenBank/DDBJ databases">
        <title>Whole genome sequencing of Grifola frondosa 9006-11.</title>
        <authorList>
            <person name="Min B."/>
            <person name="Park H."/>
            <person name="Kim J.-G."/>
            <person name="Cho H."/>
            <person name="Oh Y.-L."/>
            <person name="Kong W.-S."/>
            <person name="Choi I.-G."/>
        </authorList>
    </citation>
    <scope>NUCLEOTIDE SEQUENCE [LARGE SCALE GENOMIC DNA]</scope>
    <source>
        <strain evidence="3 4">9006-11</strain>
    </source>
</reference>
<dbReference type="PANTHER" id="PTHR12849">
    <property type="entry name" value="RNA LARIAT DEBRANCHING ENZYME"/>
    <property type="match status" value="1"/>
</dbReference>
<proteinExistence type="predicted"/>
<protein>
    <submittedName>
        <fullName evidence="3">Lariat debranching enzyme</fullName>
    </submittedName>
</protein>
<evidence type="ECO:0000259" key="2">
    <source>
        <dbReference type="SMART" id="SM01124"/>
    </source>
</evidence>
<name>A0A1C7MGI8_GRIFR</name>
<organism evidence="3 4">
    <name type="scientific">Grifola frondosa</name>
    <name type="common">Maitake</name>
    <name type="synonym">Polyporus frondosus</name>
    <dbReference type="NCBI Taxonomy" id="5627"/>
    <lineage>
        <taxon>Eukaryota</taxon>
        <taxon>Fungi</taxon>
        <taxon>Dikarya</taxon>
        <taxon>Basidiomycota</taxon>
        <taxon>Agaricomycotina</taxon>
        <taxon>Agaricomycetes</taxon>
        <taxon>Polyporales</taxon>
        <taxon>Grifolaceae</taxon>
        <taxon>Grifola</taxon>
    </lineage>
</organism>
<dbReference type="GO" id="GO:0005634">
    <property type="term" value="C:nucleus"/>
    <property type="evidence" value="ECO:0007669"/>
    <property type="project" value="TreeGrafter"/>
</dbReference>
<keyword evidence="4" id="KW-1185">Reference proteome</keyword>
<dbReference type="Proteomes" id="UP000092993">
    <property type="component" value="Unassembled WGS sequence"/>
</dbReference>
<feature type="region of interest" description="Disordered" evidence="1">
    <location>
        <begin position="226"/>
        <end position="247"/>
    </location>
</feature>
<evidence type="ECO:0000256" key="1">
    <source>
        <dbReference type="SAM" id="MobiDB-lite"/>
    </source>
</evidence>
<dbReference type="AlphaFoldDB" id="A0A1C7MGI8"/>
<feature type="compositionally biased region" description="Basic and acidic residues" evidence="1">
    <location>
        <begin position="237"/>
        <end position="247"/>
    </location>
</feature>
<dbReference type="InterPro" id="IPR007708">
    <property type="entry name" value="DBR1_C"/>
</dbReference>
<comment type="caution">
    <text evidence="3">The sequence shown here is derived from an EMBL/GenBank/DDBJ whole genome shotgun (WGS) entry which is preliminary data.</text>
</comment>
<dbReference type="Pfam" id="PF05011">
    <property type="entry name" value="DBR1"/>
    <property type="match status" value="1"/>
</dbReference>
<dbReference type="STRING" id="5627.A0A1C7MGI8"/>
<evidence type="ECO:0000313" key="3">
    <source>
        <dbReference type="EMBL" id="OBZ75579.1"/>
    </source>
</evidence>
<gene>
    <name evidence="3" type="primary">dbr1</name>
    <name evidence="3" type="ORF">A0H81_05036</name>
</gene>
<feature type="domain" description="Lariat debranching enzyme C-terminal" evidence="2">
    <location>
        <begin position="111"/>
        <end position="244"/>
    </location>
</feature>
<dbReference type="GO" id="GO:0000398">
    <property type="term" value="P:mRNA splicing, via spliceosome"/>
    <property type="evidence" value="ECO:0007669"/>
    <property type="project" value="TreeGrafter"/>
</dbReference>
<sequence>MKPRIIYGNYITEAGSRRTYIFSVMLAVCRHKEWRARLAAHDGPPEITEARVVVLGAFALSFEAIVQHGELTKARGKTAEKSAERTNPDEIVIADDEELGEADTGHNRSLLAPASTSAILKNEFLALDKCLPFKKFLEVIDIQSPPGFKRPESAKATDTPVLAFDPEWLAITRAFNPYMSRTIDQLPYPNETQAREAVRTELEWVKTNILQDEGVVPVDRCQTFEMTAPPPSSKVLPQEHDVSLQQS</sequence>
<dbReference type="OrthoDB" id="407609at2759"/>
<dbReference type="GO" id="GO:0008419">
    <property type="term" value="F:RNA lariat debranching enzyme activity"/>
    <property type="evidence" value="ECO:0007669"/>
    <property type="project" value="TreeGrafter"/>
</dbReference>
<dbReference type="SMART" id="SM01124">
    <property type="entry name" value="DBR1"/>
    <property type="match status" value="1"/>
</dbReference>